<protein>
    <submittedName>
        <fullName evidence="1">Uncharacterized protein</fullName>
    </submittedName>
</protein>
<evidence type="ECO:0000313" key="1">
    <source>
        <dbReference type="EMBL" id="ERJ31238.1"/>
    </source>
</evidence>
<proteinExistence type="predicted"/>
<name>U2GZ33_9BACT</name>
<dbReference type="EMBL" id="ANNJ01000017">
    <property type="protein sequence ID" value="ERJ31238.1"/>
    <property type="molecule type" value="Genomic_DNA"/>
</dbReference>
<sequence>MKFSELAKFKKQNLLATPPLGKVSFIDFKKSFTYSLASASG</sequence>
<comment type="caution">
    <text evidence="1">The sequence shown here is derived from an EMBL/GenBank/DDBJ whole genome shotgun (WGS) entry which is preliminary data.</text>
</comment>
<dbReference type="Proteomes" id="UP000016625">
    <property type="component" value="Unassembled WGS sequence"/>
</dbReference>
<organism evidence="1 2">
    <name type="scientific">Campylobacter concisus UNSW2</name>
    <dbReference type="NCBI Taxonomy" id="1242965"/>
    <lineage>
        <taxon>Bacteria</taxon>
        <taxon>Pseudomonadati</taxon>
        <taxon>Campylobacterota</taxon>
        <taxon>Epsilonproteobacteria</taxon>
        <taxon>Campylobacterales</taxon>
        <taxon>Campylobacteraceae</taxon>
        <taxon>Campylobacter</taxon>
    </lineage>
</organism>
<dbReference type="AlphaFoldDB" id="U2GZ33"/>
<evidence type="ECO:0000313" key="2">
    <source>
        <dbReference type="Proteomes" id="UP000016625"/>
    </source>
</evidence>
<dbReference type="PATRIC" id="fig|1242965.3.peg.1640"/>
<gene>
    <name evidence="1" type="ORF">UNSW2_908</name>
</gene>
<reference evidence="1 2" key="1">
    <citation type="journal article" date="2013" name="BMC Genomics">
        <title>Comparative genomics of Campylobacter concisus isolates reveals genetic diversity and provides insights into disease association.</title>
        <authorList>
            <person name="Deshpande N.P."/>
            <person name="Kaakoush N.O."/>
            <person name="Wilkins M.R."/>
            <person name="Mitchell H.M."/>
        </authorList>
    </citation>
    <scope>NUCLEOTIDE SEQUENCE [LARGE SCALE GENOMIC DNA]</scope>
    <source>
        <strain evidence="1 2">UNSW2</strain>
    </source>
</reference>
<accession>U2GZ33</accession>